<dbReference type="AlphaFoldDB" id="T0Y9G5"/>
<name>T0Y9G5_9ZZZZ</name>
<comment type="caution">
    <text evidence="1">The sequence shown here is derived from an EMBL/GenBank/DDBJ whole genome shotgun (WGS) entry which is preliminary data.</text>
</comment>
<protein>
    <submittedName>
        <fullName evidence="1">Glycerol-3-phosphate O-acyltransferase</fullName>
    </submittedName>
</protein>
<gene>
    <name evidence="1" type="ORF">B1A_19747</name>
</gene>
<dbReference type="GO" id="GO:0016746">
    <property type="term" value="F:acyltransferase activity"/>
    <property type="evidence" value="ECO:0007669"/>
    <property type="project" value="UniProtKB-KW"/>
</dbReference>
<evidence type="ECO:0000313" key="1">
    <source>
        <dbReference type="EMBL" id="EQD31816.1"/>
    </source>
</evidence>
<reference evidence="1" key="2">
    <citation type="journal article" date="2014" name="ISME J.">
        <title>Microbial stratification in low pH oxic and suboxic macroscopic growths along an acid mine drainage.</title>
        <authorList>
            <person name="Mendez-Garcia C."/>
            <person name="Mesa V."/>
            <person name="Sprenger R.R."/>
            <person name="Richter M."/>
            <person name="Diez M.S."/>
            <person name="Solano J."/>
            <person name="Bargiela R."/>
            <person name="Golyshina O.V."/>
            <person name="Manteca A."/>
            <person name="Ramos J.L."/>
            <person name="Gallego J.R."/>
            <person name="Llorente I."/>
            <person name="Martins Dos Santos V.A."/>
            <person name="Jensen O.N."/>
            <person name="Pelaez A.I."/>
            <person name="Sanchez J."/>
            <person name="Ferrer M."/>
        </authorList>
    </citation>
    <scope>NUCLEOTIDE SEQUENCE</scope>
</reference>
<dbReference type="EMBL" id="AUZX01014578">
    <property type="protein sequence ID" value="EQD31816.1"/>
    <property type="molecule type" value="Genomic_DNA"/>
</dbReference>
<keyword evidence="1" id="KW-0808">Transferase</keyword>
<keyword evidence="1" id="KW-0012">Acyltransferase</keyword>
<sequence length="180" mass="20044">MSIYVGRAPNRESGWFRVLFSENWAVVGRFRRLLALLLNGRDTIVHFSPPVSLRKLLAEADGEAPPRLALKLSRVLRAHFRRVRAAVIGPDLSHRRTLVDALLASEPVRLAIVQSALKEKTSRASARGARAATRWKSPRTIRTRWCARPRSCFRASGTSCSTASPCTTSNRCARSRPATK</sequence>
<accession>T0Y9G5</accession>
<organism evidence="1">
    <name type="scientific">mine drainage metagenome</name>
    <dbReference type="NCBI Taxonomy" id="410659"/>
    <lineage>
        <taxon>unclassified sequences</taxon>
        <taxon>metagenomes</taxon>
        <taxon>ecological metagenomes</taxon>
    </lineage>
</organism>
<proteinExistence type="predicted"/>
<reference evidence="1" key="1">
    <citation type="submission" date="2013-08" db="EMBL/GenBank/DDBJ databases">
        <authorList>
            <person name="Mendez C."/>
            <person name="Richter M."/>
            <person name="Ferrer M."/>
            <person name="Sanchez J."/>
        </authorList>
    </citation>
    <scope>NUCLEOTIDE SEQUENCE</scope>
</reference>